<evidence type="ECO:0000256" key="3">
    <source>
        <dbReference type="SAM" id="Phobius"/>
    </source>
</evidence>
<dbReference type="AlphaFoldDB" id="A0A2G9ZK98"/>
<evidence type="ECO:0000256" key="2">
    <source>
        <dbReference type="ARBA" id="ARBA00023315"/>
    </source>
</evidence>
<evidence type="ECO:0000256" key="1">
    <source>
        <dbReference type="ARBA" id="ARBA00022679"/>
    </source>
</evidence>
<dbReference type="Proteomes" id="UP000230729">
    <property type="component" value="Unassembled WGS sequence"/>
</dbReference>
<evidence type="ECO:0000313" key="6">
    <source>
        <dbReference type="Proteomes" id="UP000230729"/>
    </source>
</evidence>
<dbReference type="Pfam" id="PF01553">
    <property type="entry name" value="Acyltransferase"/>
    <property type="match status" value="1"/>
</dbReference>
<reference evidence="5 6" key="1">
    <citation type="submission" date="2017-09" db="EMBL/GenBank/DDBJ databases">
        <title>Depth-based differentiation of microbial function through sediment-hosted aquifers and enrichment of novel symbionts in the deep terrestrial subsurface.</title>
        <authorList>
            <person name="Probst A.J."/>
            <person name="Ladd B."/>
            <person name="Jarett J.K."/>
            <person name="Geller-Mcgrath D.E."/>
            <person name="Sieber C.M."/>
            <person name="Emerson J.B."/>
            <person name="Anantharaman K."/>
            <person name="Thomas B.C."/>
            <person name="Malmstrom R."/>
            <person name="Stieglmeier M."/>
            <person name="Klingl A."/>
            <person name="Woyke T."/>
            <person name="Ryan C.M."/>
            <person name="Banfield J.F."/>
        </authorList>
    </citation>
    <scope>NUCLEOTIDE SEQUENCE [LARGE SCALE GENOMIC DNA]</scope>
    <source>
        <strain evidence="5">CG23_combo_of_CG06-09_8_20_14_all_49_15</strain>
    </source>
</reference>
<protein>
    <recommendedName>
        <fullName evidence="4">Phospholipid/glycerol acyltransferase domain-containing protein</fullName>
    </recommendedName>
</protein>
<dbReference type="SUPFAM" id="SSF69593">
    <property type="entry name" value="Glycerol-3-phosphate (1)-acyltransferase"/>
    <property type="match status" value="1"/>
</dbReference>
<keyword evidence="3" id="KW-0472">Membrane</keyword>
<dbReference type="GO" id="GO:0006654">
    <property type="term" value="P:phosphatidic acid biosynthetic process"/>
    <property type="evidence" value="ECO:0007669"/>
    <property type="project" value="TreeGrafter"/>
</dbReference>
<feature type="domain" description="Phospholipid/glycerol acyltransferase" evidence="4">
    <location>
        <begin position="57"/>
        <end position="170"/>
    </location>
</feature>
<accession>A0A2G9ZK98</accession>
<dbReference type="PANTHER" id="PTHR10434">
    <property type="entry name" value="1-ACYL-SN-GLYCEROL-3-PHOSPHATE ACYLTRANSFERASE"/>
    <property type="match status" value="1"/>
</dbReference>
<organism evidence="5 6">
    <name type="scientific">Candidatus Falkowbacteria bacterium CG23_combo_of_CG06-09_8_20_14_all_49_15</name>
    <dbReference type="NCBI Taxonomy" id="1974572"/>
    <lineage>
        <taxon>Bacteria</taxon>
        <taxon>Candidatus Falkowiibacteriota</taxon>
    </lineage>
</organism>
<dbReference type="EMBL" id="PCSD01000084">
    <property type="protein sequence ID" value="PIP33597.1"/>
    <property type="molecule type" value="Genomic_DNA"/>
</dbReference>
<evidence type="ECO:0000313" key="5">
    <source>
        <dbReference type="EMBL" id="PIP33597.1"/>
    </source>
</evidence>
<name>A0A2G9ZK98_9BACT</name>
<dbReference type="InterPro" id="IPR002123">
    <property type="entry name" value="Plipid/glycerol_acylTrfase"/>
</dbReference>
<feature type="transmembrane region" description="Helical" evidence="3">
    <location>
        <begin position="12"/>
        <end position="33"/>
    </location>
</feature>
<dbReference type="PANTHER" id="PTHR10434:SF11">
    <property type="entry name" value="1-ACYL-SN-GLYCEROL-3-PHOSPHATE ACYLTRANSFERASE"/>
    <property type="match status" value="1"/>
</dbReference>
<dbReference type="CDD" id="cd07989">
    <property type="entry name" value="LPLAT_AGPAT-like"/>
    <property type="match status" value="1"/>
</dbReference>
<sequence length="263" mass="30171">MLKLIGKHKKEYGLGIMGAVVSAVLYIFLRYVIAPIIKLIWVGKIEGIENIPARGPVIIASNHGSYLDFICFWAIAPRSVQYLAAEVFYKSKFWRPIMIATGQIKVERDNQDKTKVLEQAHYILRNEGMLGIFPEGTRTRTGELGKAYTGVVKFALKAKAPIVPVGMIGAYRAWPPHKKLPRLRKVHIKIDKPIYHHDHYDKEHTEDILRWLTDDLMAVIAGLIGQEYKHHNKYLADSKEQKEKIIEGRIIKKKHEDQKISKN</sequence>
<keyword evidence="1" id="KW-0808">Transferase</keyword>
<keyword evidence="3" id="KW-1133">Transmembrane helix</keyword>
<keyword evidence="2" id="KW-0012">Acyltransferase</keyword>
<dbReference type="GO" id="GO:0003841">
    <property type="term" value="F:1-acylglycerol-3-phosphate O-acyltransferase activity"/>
    <property type="evidence" value="ECO:0007669"/>
    <property type="project" value="TreeGrafter"/>
</dbReference>
<dbReference type="SMART" id="SM00563">
    <property type="entry name" value="PlsC"/>
    <property type="match status" value="1"/>
</dbReference>
<gene>
    <name evidence="5" type="ORF">COX22_03510</name>
</gene>
<proteinExistence type="predicted"/>
<keyword evidence="3" id="KW-0812">Transmembrane</keyword>
<comment type="caution">
    <text evidence="5">The sequence shown here is derived from an EMBL/GenBank/DDBJ whole genome shotgun (WGS) entry which is preliminary data.</text>
</comment>
<evidence type="ECO:0000259" key="4">
    <source>
        <dbReference type="SMART" id="SM00563"/>
    </source>
</evidence>